<dbReference type="PANTHER" id="PTHR42844">
    <property type="entry name" value="DIHYDRONEOPTERIN ALDOLASE 1-RELATED"/>
    <property type="match status" value="1"/>
</dbReference>
<sequence length="125" mass="14357">MSLTVIELENMEFQAFHGCYELERQVGNRFQVSVRIEAELGEAADSDRIERTINYLDVFETVREQMDIPSHILEHVAGRIAGRIRERFPQSVRVRVKVSKMAPPLGGKIEKVSVTLEKQREEKGC</sequence>
<reference evidence="8" key="1">
    <citation type="journal article" date="2022" name="Cell">
        <title>Design, construction, and in vivo augmentation of a complex gut microbiome.</title>
        <authorList>
            <person name="Cheng A.G."/>
            <person name="Ho P.Y."/>
            <person name="Aranda-Diaz A."/>
            <person name="Jain S."/>
            <person name="Yu F.B."/>
            <person name="Meng X."/>
            <person name="Wang M."/>
            <person name="Iakiviak M."/>
            <person name="Nagashima K."/>
            <person name="Zhao A."/>
            <person name="Murugkar P."/>
            <person name="Patil A."/>
            <person name="Atabakhsh K."/>
            <person name="Weakley A."/>
            <person name="Yan J."/>
            <person name="Brumbaugh A.R."/>
            <person name="Higginbottom S."/>
            <person name="Dimas A."/>
            <person name="Shiver A.L."/>
            <person name="Deutschbauer A."/>
            <person name="Neff N."/>
            <person name="Sonnenburg J.L."/>
            <person name="Huang K.C."/>
            <person name="Fischbach M.A."/>
        </authorList>
    </citation>
    <scope>NUCLEOTIDE SEQUENCE</scope>
    <source>
        <strain evidence="8">AP11</strain>
    </source>
</reference>
<keyword evidence="5 6" id="KW-0456">Lyase</keyword>
<dbReference type="SMART" id="SM00905">
    <property type="entry name" value="FolB"/>
    <property type="match status" value="1"/>
</dbReference>
<evidence type="ECO:0000313" key="9">
    <source>
        <dbReference type="Proteomes" id="UP001059295"/>
    </source>
</evidence>
<name>A0ABY5UY86_9BACT</name>
<dbReference type="EMBL" id="CP102294">
    <property type="protein sequence ID" value="UWN56399.1"/>
    <property type="molecule type" value="Genomic_DNA"/>
</dbReference>
<dbReference type="Proteomes" id="UP001059295">
    <property type="component" value="Chromosome"/>
</dbReference>
<evidence type="ECO:0000256" key="3">
    <source>
        <dbReference type="ARBA" id="ARBA00005708"/>
    </source>
</evidence>
<organism evidence="8 9">
    <name type="scientific">Alistipes ihumii AP11</name>
    <dbReference type="NCBI Taxonomy" id="1211813"/>
    <lineage>
        <taxon>Bacteria</taxon>
        <taxon>Pseudomonadati</taxon>
        <taxon>Bacteroidota</taxon>
        <taxon>Bacteroidia</taxon>
        <taxon>Bacteroidales</taxon>
        <taxon>Rikenellaceae</taxon>
        <taxon>Alistipes</taxon>
    </lineage>
</organism>
<evidence type="ECO:0000256" key="5">
    <source>
        <dbReference type="ARBA" id="ARBA00023239"/>
    </source>
</evidence>
<dbReference type="InterPro" id="IPR006157">
    <property type="entry name" value="FolB_dom"/>
</dbReference>
<keyword evidence="9" id="KW-1185">Reference proteome</keyword>
<dbReference type="RefSeq" id="WP_019246202.1">
    <property type="nucleotide sequence ID" value="NZ_CAPH01000013.1"/>
</dbReference>
<dbReference type="SUPFAM" id="SSF55620">
    <property type="entry name" value="Tetrahydrobiopterin biosynthesis enzymes-like"/>
    <property type="match status" value="1"/>
</dbReference>
<dbReference type="PANTHER" id="PTHR42844:SF1">
    <property type="entry name" value="DIHYDRONEOPTERIN ALDOLASE 1-RELATED"/>
    <property type="match status" value="1"/>
</dbReference>
<dbReference type="Gene3D" id="3.30.1130.10">
    <property type="match status" value="1"/>
</dbReference>
<gene>
    <name evidence="8" type="primary">folB</name>
    <name evidence="8" type="ORF">NQ491_06925</name>
</gene>
<evidence type="ECO:0000313" key="8">
    <source>
        <dbReference type="EMBL" id="UWN56399.1"/>
    </source>
</evidence>
<dbReference type="NCBIfam" id="TIGR00525">
    <property type="entry name" value="folB"/>
    <property type="match status" value="1"/>
</dbReference>
<comment type="catalytic activity">
    <reaction evidence="1 6">
        <text>7,8-dihydroneopterin = 6-hydroxymethyl-7,8-dihydropterin + glycolaldehyde</text>
        <dbReference type="Rhea" id="RHEA:10540"/>
        <dbReference type="ChEBI" id="CHEBI:17001"/>
        <dbReference type="ChEBI" id="CHEBI:17071"/>
        <dbReference type="ChEBI" id="CHEBI:44841"/>
        <dbReference type="EC" id="4.1.2.25"/>
    </reaction>
</comment>
<comment type="similarity">
    <text evidence="3 6">Belongs to the DHNA family.</text>
</comment>
<protein>
    <recommendedName>
        <fullName evidence="6">7,8-dihydroneopterin aldolase</fullName>
        <ecNumber evidence="6">4.1.2.25</ecNumber>
    </recommendedName>
</protein>
<dbReference type="GeneID" id="82891453"/>
<evidence type="ECO:0000256" key="2">
    <source>
        <dbReference type="ARBA" id="ARBA00005013"/>
    </source>
</evidence>
<evidence type="ECO:0000259" key="7">
    <source>
        <dbReference type="SMART" id="SM00905"/>
    </source>
</evidence>
<dbReference type="NCBIfam" id="TIGR00526">
    <property type="entry name" value="folB_dom"/>
    <property type="match status" value="1"/>
</dbReference>
<evidence type="ECO:0000256" key="1">
    <source>
        <dbReference type="ARBA" id="ARBA00001353"/>
    </source>
</evidence>
<dbReference type="InterPro" id="IPR043133">
    <property type="entry name" value="GTP-CH-I_C/QueF"/>
</dbReference>
<feature type="domain" description="Dihydroneopterin aldolase/epimerase" evidence="7">
    <location>
        <begin position="6"/>
        <end position="118"/>
    </location>
</feature>
<comment type="pathway">
    <text evidence="2 6">Cofactor biosynthesis; tetrahydrofolate biosynthesis; 2-amino-4-hydroxy-6-hydroxymethyl-7,8-dihydropteridine diphosphate from 7,8-dihydroneopterin triphosphate: step 3/4.</text>
</comment>
<dbReference type="Pfam" id="PF02152">
    <property type="entry name" value="FolB"/>
    <property type="match status" value="1"/>
</dbReference>
<dbReference type="InterPro" id="IPR006156">
    <property type="entry name" value="Dihydroneopterin_aldolase"/>
</dbReference>
<accession>A0ABY5UY86</accession>
<evidence type="ECO:0000256" key="6">
    <source>
        <dbReference type="RuleBase" id="RU362079"/>
    </source>
</evidence>
<keyword evidence="4 6" id="KW-0289">Folate biosynthesis</keyword>
<evidence type="ECO:0000256" key="4">
    <source>
        <dbReference type="ARBA" id="ARBA00022909"/>
    </source>
</evidence>
<dbReference type="EC" id="4.1.2.25" evidence="6"/>
<dbReference type="GO" id="GO:0004150">
    <property type="term" value="F:dihydroneopterin aldolase activity"/>
    <property type="evidence" value="ECO:0007669"/>
    <property type="project" value="UniProtKB-EC"/>
</dbReference>
<comment type="function">
    <text evidence="6">Catalyzes the conversion of 7,8-dihydroneopterin to 6-hydroxymethyl-7,8-dihydropterin.</text>
</comment>
<proteinExistence type="inferred from homology"/>